<proteinExistence type="predicted"/>
<reference evidence="2" key="1">
    <citation type="submission" date="2022-04" db="EMBL/GenBank/DDBJ databases">
        <title>Complete genome sequences of Ezakiella coagulans and Fenollaria massiliensis.</title>
        <authorList>
            <person name="France M.T."/>
            <person name="Clifford J."/>
            <person name="Narina S."/>
            <person name="Rutt L."/>
            <person name="Ravel J."/>
        </authorList>
    </citation>
    <scope>NUCLEOTIDE SEQUENCE</scope>
    <source>
        <strain evidence="2">C0061C2</strain>
    </source>
</reference>
<dbReference type="InterPro" id="IPR050210">
    <property type="entry name" value="tRNA_Adenine-N(6)_MTase"/>
</dbReference>
<dbReference type="PANTHER" id="PTHR47739">
    <property type="entry name" value="TRNA1(VAL) (ADENINE(37)-N6)-METHYLTRANSFERASE"/>
    <property type="match status" value="1"/>
</dbReference>
<dbReference type="GO" id="GO:0008168">
    <property type="term" value="F:methyltransferase activity"/>
    <property type="evidence" value="ECO:0007669"/>
    <property type="project" value="UniProtKB-KW"/>
</dbReference>
<dbReference type="Pfam" id="PF05175">
    <property type="entry name" value="MTS"/>
    <property type="match status" value="1"/>
</dbReference>
<dbReference type="PANTHER" id="PTHR47739:SF1">
    <property type="entry name" value="TRNA1(VAL) (ADENINE(37)-N6)-METHYLTRANSFERASE"/>
    <property type="match status" value="1"/>
</dbReference>
<dbReference type="EMBL" id="CP096649">
    <property type="protein sequence ID" value="UQK59320.1"/>
    <property type="molecule type" value="Genomic_DNA"/>
</dbReference>
<keyword evidence="2" id="KW-0808">Transferase</keyword>
<evidence type="ECO:0000313" key="3">
    <source>
        <dbReference type="Proteomes" id="UP000831151"/>
    </source>
</evidence>
<organism evidence="2 3">
    <name type="scientific">Fenollaria massiliensis</name>
    <dbReference type="NCBI Taxonomy" id="938288"/>
    <lineage>
        <taxon>Bacteria</taxon>
        <taxon>Bacillati</taxon>
        <taxon>Bacillota</taxon>
        <taxon>Clostridia</taxon>
        <taxon>Eubacteriales</taxon>
        <taxon>Fenollaria</taxon>
    </lineage>
</organism>
<protein>
    <submittedName>
        <fullName evidence="2">Methyltransferase</fullName>
    </submittedName>
</protein>
<dbReference type="AlphaFoldDB" id="A0A9E7IX09"/>
<dbReference type="Gene3D" id="3.40.50.150">
    <property type="entry name" value="Vaccinia Virus protein VP39"/>
    <property type="match status" value="1"/>
</dbReference>
<dbReference type="SUPFAM" id="SSF53335">
    <property type="entry name" value="S-adenosyl-L-methionine-dependent methyltransferases"/>
    <property type="match status" value="1"/>
</dbReference>
<name>A0A9E7IX09_9FIRM</name>
<feature type="domain" description="Methyltransferase small" evidence="1">
    <location>
        <begin position="24"/>
        <end position="119"/>
    </location>
</feature>
<dbReference type="CDD" id="cd02440">
    <property type="entry name" value="AdoMet_MTases"/>
    <property type="match status" value="1"/>
</dbReference>
<evidence type="ECO:0000259" key="1">
    <source>
        <dbReference type="Pfam" id="PF05175"/>
    </source>
</evidence>
<gene>
    <name evidence="2" type="ORF">M1R53_01215</name>
</gene>
<dbReference type="RefSeq" id="WP_249242791.1">
    <property type="nucleotide sequence ID" value="NZ_CP096649.1"/>
</dbReference>
<evidence type="ECO:0000313" key="2">
    <source>
        <dbReference type="EMBL" id="UQK59320.1"/>
    </source>
</evidence>
<dbReference type="InterPro" id="IPR029063">
    <property type="entry name" value="SAM-dependent_MTases_sf"/>
</dbReference>
<dbReference type="GO" id="GO:0032259">
    <property type="term" value="P:methylation"/>
    <property type="evidence" value="ECO:0007669"/>
    <property type="project" value="UniProtKB-KW"/>
</dbReference>
<accession>A0A9E7IX09</accession>
<dbReference type="Proteomes" id="UP000831151">
    <property type="component" value="Chromosome"/>
</dbReference>
<sequence>MDQVSGTNFYIYQDKDDFSFGIDAVLLSDFTKAKKNHIDLCTGNGIVALRLAYLYGDAKIVGADIDHKAIELFKKSIEINKLDERVKAMEVDIREIEKYFKKNTFDSLSVNPPYLNPKDNIASGDYKRQELLLNLDDIARAASYLLKPYSKIFMVHRPARLVDIILSFKKYDINLRKLRAIKPFAEKKSNMILLELEKSEKEGFDYMKELIVYNNDGSYTDEVKEIYYGNE</sequence>
<keyword evidence="2" id="KW-0489">Methyltransferase</keyword>
<dbReference type="KEGG" id="fms:M1R53_01215"/>
<dbReference type="InterPro" id="IPR007848">
    <property type="entry name" value="Small_mtfrase_dom"/>
</dbReference>
<keyword evidence="3" id="KW-1185">Reference proteome</keyword>